<evidence type="ECO:0000313" key="2">
    <source>
        <dbReference type="Proteomes" id="UP000239550"/>
    </source>
</evidence>
<gene>
    <name evidence="1" type="ORF">C6H66_17395</name>
</gene>
<dbReference type="Proteomes" id="UP000239550">
    <property type="component" value="Unassembled WGS sequence"/>
</dbReference>
<name>A0A2S8PXW5_9GAMM</name>
<sequence length="616" mass="71070">MPLEPNLLNRIIITIDANNSQVAKKVLHGSLLNQANISNLFNTFFTQYPINRDIHLETLTLDLGEINFHSFNSLFPARLNTALNKALSQYQINNQEKKISLKQSKSQKTNNNPSLLHDNNLMNIENFIHYLNQKNKALNSVEVIDNHHNIDINIQQLINQLIGIEDKWVLLLAKSCLSEPSLQRLLALKQPALFIAINHKLSERINRSQYLGESVSPGQLILNALQYIQLNNTQEIPKLDAKVISYITTELESGALNPASVITLFRQIIIHNIPLNSWLRQIWQTTAVAKFSAKYLSVEEYQYLEEYITSNHTDKNHIDIELTIAHTNIHNSQEDQYWSEHFIPNHTNKNKPNKQSIINKINNLNVQEEQHLPENLIVNHTNNNKSGKKLSVTDVDIHSYQYPANKKVTSENQKKFSVSNNSSITNNRHNQFRTTRKAHSESALLSEQTLPYQVNNAGILILWPMLSTLFNQLNLLEGQRFIHRQAQFSAINFFNYLIWGNEEIQVEPNILNNILCGLMVNESIELAPVEPEKQLIIDQWLDAIISQLPGWKKLTRNDARQLFLQRPGELLINDQEINITVEHQPFDVLLTDWPWPLNIAKLPWLARLLLIDWQNI</sequence>
<proteinExistence type="predicted"/>
<evidence type="ECO:0000313" key="1">
    <source>
        <dbReference type="EMBL" id="PQQ23928.1"/>
    </source>
</evidence>
<keyword evidence="2" id="KW-1185">Reference proteome</keyword>
<dbReference type="AlphaFoldDB" id="A0A2S8PXW5"/>
<organism evidence="1 2">
    <name type="scientific">Photorhabdus hindustanensis</name>
    <dbReference type="NCBI Taxonomy" id="2918802"/>
    <lineage>
        <taxon>Bacteria</taxon>
        <taxon>Pseudomonadati</taxon>
        <taxon>Pseudomonadota</taxon>
        <taxon>Gammaproteobacteria</taxon>
        <taxon>Enterobacterales</taxon>
        <taxon>Morganellaceae</taxon>
        <taxon>Photorhabdus</taxon>
    </lineage>
</organism>
<accession>A0A2S8PXW5</accession>
<dbReference type="Pfam" id="PF19268">
    <property type="entry name" value="CIS_TMP"/>
    <property type="match status" value="1"/>
</dbReference>
<dbReference type="InterPro" id="IPR045538">
    <property type="entry name" value="CIS_TMP"/>
</dbReference>
<dbReference type="EMBL" id="PUWT01000050">
    <property type="protein sequence ID" value="PQQ23928.1"/>
    <property type="molecule type" value="Genomic_DNA"/>
</dbReference>
<comment type="caution">
    <text evidence="1">The sequence shown here is derived from an EMBL/GenBank/DDBJ whole genome shotgun (WGS) entry which is preliminary data.</text>
</comment>
<reference evidence="1 2" key="1">
    <citation type="submission" date="2018-02" db="EMBL/GenBank/DDBJ databases">
        <title>Five New Genomes of Indian Photorhabdus Isolates TSA.</title>
        <authorList>
            <person name="Dubay B."/>
            <person name="Somvanshi V.S."/>
        </authorList>
    </citation>
    <scope>NUCLEOTIDE SEQUENCE [LARGE SCALE GENOMIC DNA]</scope>
    <source>
        <strain evidence="1 2">H1</strain>
    </source>
</reference>
<protein>
    <submittedName>
        <fullName evidence="1">Uncharacterized protein</fullName>
    </submittedName>
</protein>
<dbReference type="RefSeq" id="WP_105396237.1">
    <property type="nucleotide sequence ID" value="NZ_CAWNTA010000117.1"/>
</dbReference>